<dbReference type="GO" id="GO:0016740">
    <property type="term" value="F:transferase activity"/>
    <property type="evidence" value="ECO:0007669"/>
    <property type="project" value="UniProtKB-KW"/>
</dbReference>
<keyword evidence="1" id="KW-0808">Transferase</keyword>
<dbReference type="InterPro" id="IPR035986">
    <property type="entry name" value="PKD_dom_sf"/>
</dbReference>
<evidence type="ECO:0000313" key="2">
    <source>
        <dbReference type="Proteomes" id="UP000663720"/>
    </source>
</evidence>
<dbReference type="InterPro" id="IPR036514">
    <property type="entry name" value="SGNH_hydro_sf"/>
</dbReference>
<dbReference type="SUPFAM" id="SSF49899">
    <property type="entry name" value="Concanavalin A-like lectins/glucanases"/>
    <property type="match status" value="1"/>
</dbReference>
<dbReference type="InterPro" id="IPR053784">
    <property type="entry name" value="Choice_anch_U_dom"/>
</dbReference>
<dbReference type="SUPFAM" id="SSF49299">
    <property type="entry name" value="PKD domain"/>
    <property type="match status" value="1"/>
</dbReference>
<dbReference type="Pfam" id="PF22352">
    <property type="entry name" value="K319L-like_PKD"/>
    <property type="match status" value="3"/>
</dbReference>
<dbReference type="Gene3D" id="3.40.50.1110">
    <property type="entry name" value="SGNH hydrolase"/>
    <property type="match status" value="1"/>
</dbReference>
<protein>
    <submittedName>
        <fullName evidence="1">Glycosyl transferase, family II</fullName>
    </submittedName>
</protein>
<dbReference type="PANTHER" id="PTHR46182">
    <property type="entry name" value="FI19480P1"/>
    <property type="match status" value="1"/>
</dbReference>
<dbReference type="PANTHER" id="PTHR46182:SF2">
    <property type="entry name" value="FI19480P1"/>
    <property type="match status" value="1"/>
</dbReference>
<dbReference type="GO" id="GO:0031410">
    <property type="term" value="C:cytoplasmic vesicle"/>
    <property type="evidence" value="ECO:0007669"/>
    <property type="project" value="TreeGrafter"/>
</dbReference>
<dbReference type="SUPFAM" id="SSF52266">
    <property type="entry name" value="SGNH hydrolase"/>
    <property type="match status" value="1"/>
</dbReference>
<accession>A0A975B5C0</accession>
<proteinExistence type="predicted"/>
<dbReference type="GO" id="GO:0016020">
    <property type="term" value="C:membrane"/>
    <property type="evidence" value="ECO:0007669"/>
    <property type="project" value="TreeGrafter"/>
</dbReference>
<dbReference type="InterPro" id="IPR013320">
    <property type="entry name" value="ConA-like_dom_sf"/>
</dbReference>
<dbReference type="EMBL" id="CP061799">
    <property type="protein sequence ID" value="QTA79096.1"/>
    <property type="molecule type" value="Genomic_DNA"/>
</dbReference>
<name>A0A975B5C0_9BACT</name>
<keyword evidence="2" id="KW-1185">Reference proteome</keyword>
<dbReference type="InterPro" id="IPR013783">
    <property type="entry name" value="Ig-like_fold"/>
</dbReference>
<dbReference type="GO" id="GO:0016788">
    <property type="term" value="F:hydrolase activity, acting on ester bonds"/>
    <property type="evidence" value="ECO:0007669"/>
    <property type="project" value="UniProtKB-ARBA"/>
</dbReference>
<evidence type="ECO:0000313" key="1">
    <source>
        <dbReference type="EMBL" id="QTA79096.1"/>
    </source>
</evidence>
<dbReference type="InterPro" id="IPR029865">
    <property type="entry name" value="KIAA0319-like"/>
</dbReference>
<dbReference type="AlphaFoldDB" id="A0A975B5C0"/>
<dbReference type="Proteomes" id="UP000663720">
    <property type="component" value="Chromosome"/>
</dbReference>
<dbReference type="CDD" id="cd00146">
    <property type="entry name" value="PKD"/>
    <property type="match status" value="1"/>
</dbReference>
<dbReference type="Gene3D" id="2.60.120.200">
    <property type="match status" value="1"/>
</dbReference>
<dbReference type="NCBIfam" id="NF041766">
    <property type="entry name" value="choice_anch_U"/>
    <property type="match status" value="1"/>
</dbReference>
<dbReference type="KEGG" id="dli:dnl_13490"/>
<reference evidence="1" key="1">
    <citation type="journal article" date="2021" name="Microb. Physiol.">
        <title>Proteogenomic Insights into the Physiology of Marine, Sulfate-Reducing, Filamentous Desulfonema limicola and Desulfonema magnum.</title>
        <authorList>
            <person name="Schnaars V."/>
            <person name="Wohlbrand L."/>
            <person name="Scheve S."/>
            <person name="Hinrichs C."/>
            <person name="Reinhardt R."/>
            <person name="Rabus R."/>
        </authorList>
    </citation>
    <scope>NUCLEOTIDE SEQUENCE</scope>
    <source>
        <strain evidence="1">5ac10</strain>
    </source>
</reference>
<gene>
    <name evidence="1" type="ORF">dnl_13490</name>
</gene>
<sequence>MKMKIKYSNSASVFVFLIIFSTAYLFCINQCYADCPEGMISYYRLDENNGVSHVDFSGNTQAQCADKCPSVTVYGRVGRGQIFNGSTTGINISPPEIFNWQQHDSFSIEYWIKKSPETLSNDEVIIGRYDQANGLKWWTGVGSSGVAAFVLKDTKGNEFSLYGTKNLADGLWHHVAAVRDGDTDKILLYVDLRLEASLNAVYSGNFSSENSLLNIGWINADKTQRFKGMADEIAVYEKALPEQEIFSHFFNGLADLRWGYCDKTYQVKIMPLGDSITSGGTMNPDFQTGYRQNLYLNLEYLGYEVDFVGTQQTGKMAEPLFDIDNEAHFKPDSGWTAKEIAENIYSWLEINPADIIILHIGTYDKKTGAEDIELIFNEIDRFSKDITIAAALIINQQTVNPDITLFNKNVAAMIKNRIIKGDKIIIADLENSLIYPDDMIDEFHPAPAGYAKIANTLLNSLLKTPEHAPIAIVESVKTAFEGETIILDGSSSFDPNGPIAYHWIQLSGIPVQLSGSDTAIALFTIPVSASDMAFRLVVQDQTGLSGSDEIVINVNKYLPPKADPGEDQTVNSGQTITLDGSASFAESGEIESYQWIQISGISVNLTSPDEAVTEFTAPDINSETGEQDKTLVFELIVKDHTGVQSSERISIYLQNTLPRANAGYDQVVIEGTTVILDASASFDPDGGISSYKWTQISGTDVTISDFNAIKPTFVAPAVGTSSIIFELTVTDKQGNSDTDEIQIIVNSNGISNFPDSITAFISAAGRPMGIKTDTSSASLVKLNPVSMGAITPGGNSPESLIYGLINMEIRLDKPAASAVVTVYFPEPAPEDALWYSYSKQKGWIDYGSNAVFSLDRKQVQLTLTDGAVGDEEDISAGINGKIRNTSGLGIPYREDKDDLISCFINTCR</sequence>
<dbReference type="Pfam" id="PF13385">
    <property type="entry name" value="Laminin_G_3"/>
    <property type="match status" value="1"/>
</dbReference>
<organism evidence="1 2">
    <name type="scientific">Desulfonema limicola</name>
    <dbReference type="NCBI Taxonomy" id="45656"/>
    <lineage>
        <taxon>Bacteria</taxon>
        <taxon>Pseudomonadati</taxon>
        <taxon>Thermodesulfobacteriota</taxon>
        <taxon>Desulfobacteria</taxon>
        <taxon>Desulfobacterales</taxon>
        <taxon>Desulfococcaceae</taxon>
        <taxon>Desulfonema</taxon>
    </lineage>
</organism>
<dbReference type="Gene3D" id="2.60.40.10">
    <property type="entry name" value="Immunoglobulins"/>
    <property type="match status" value="3"/>
</dbReference>